<reference evidence="1 2" key="1">
    <citation type="submission" date="2019-02" db="EMBL/GenBank/DDBJ databases">
        <title>Deep-cultivation of Planctomycetes and their phenomic and genomic characterization uncovers novel biology.</title>
        <authorList>
            <person name="Wiegand S."/>
            <person name="Jogler M."/>
            <person name="Boedeker C."/>
            <person name="Pinto D."/>
            <person name="Vollmers J."/>
            <person name="Rivas-Marin E."/>
            <person name="Kohn T."/>
            <person name="Peeters S.H."/>
            <person name="Heuer A."/>
            <person name="Rast P."/>
            <person name="Oberbeckmann S."/>
            <person name="Bunk B."/>
            <person name="Jeske O."/>
            <person name="Meyerdierks A."/>
            <person name="Storesund J.E."/>
            <person name="Kallscheuer N."/>
            <person name="Luecker S."/>
            <person name="Lage O.M."/>
            <person name="Pohl T."/>
            <person name="Merkel B.J."/>
            <person name="Hornburger P."/>
            <person name="Mueller R.-W."/>
            <person name="Bruemmer F."/>
            <person name="Labrenz M."/>
            <person name="Spormann A.M."/>
            <person name="Op den Camp H."/>
            <person name="Overmann J."/>
            <person name="Amann R."/>
            <person name="Jetten M.S.M."/>
            <person name="Mascher T."/>
            <person name="Medema M.H."/>
            <person name="Devos D.P."/>
            <person name="Kaster A.-K."/>
            <person name="Ovreas L."/>
            <person name="Rohde M."/>
            <person name="Galperin M.Y."/>
            <person name="Jogler C."/>
        </authorList>
    </citation>
    <scope>NUCLEOTIDE SEQUENCE [LARGE SCALE GENOMIC DNA]</scope>
    <source>
        <strain evidence="1 2">Mal52</strain>
    </source>
</reference>
<dbReference type="EMBL" id="CP036276">
    <property type="protein sequence ID" value="QDU45040.1"/>
    <property type="molecule type" value="Genomic_DNA"/>
</dbReference>
<sequence length="112" mass="13145">MATRKKGRNRFRFASREFSWWIDNDTFLRISSVDKRFIVSYLLFDPDSVGPLLVVHGPEFPEIQADTERPIWLSPPEFTANTMGRNIADLLNWCFTTKNHQHFQGPLPPYVF</sequence>
<evidence type="ECO:0000313" key="1">
    <source>
        <dbReference type="EMBL" id="QDU45040.1"/>
    </source>
</evidence>
<dbReference type="KEGG" id="sdyn:Mal52_35280"/>
<organism evidence="1 2">
    <name type="scientific">Symmachiella dynata</name>
    <dbReference type="NCBI Taxonomy" id="2527995"/>
    <lineage>
        <taxon>Bacteria</taxon>
        <taxon>Pseudomonadati</taxon>
        <taxon>Planctomycetota</taxon>
        <taxon>Planctomycetia</taxon>
        <taxon>Planctomycetales</taxon>
        <taxon>Planctomycetaceae</taxon>
        <taxon>Symmachiella</taxon>
    </lineage>
</organism>
<gene>
    <name evidence="1" type="ORF">Mal52_35280</name>
</gene>
<proteinExistence type="predicted"/>
<dbReference type="Proteomes" id="UP000319383">
    <property type="component" value="Chromosome"/>
</dbReference>
<evidence type="ECO:0000313" key="2">
    <source>
        <dbReference type="Proteomes" id="UP000319383"/>
    </source>
</evidence>
<keyword evidence="2" id="KW-1185">Reference proteome</keyword>
<accession>A0A517ZRD7</accession>
<protein>
    <submittedName>
        <fullName evidence="1">Uncharacterized protein</fullName>
    </submittedName>
</protein>
<name>A0A517ZRD7_9PLAN</name>
<dbReference type="AlphaFoldDB" id="A0A517ZRD7"/>
<dbReference type="RefSeq" id="WP_145377360.1">
    <property type="nucleotide sequence ID" value="NZ_CP036276.1"/>
</dbReference>